<evidence type="ECO:0000313" key="2">
    <source>
        <dbReference type="EMBL" id="CAA9470255.1"/>
    </source>
</evidence>
<name>A0A6J4RMI2_9ACTN</name>
<reference evidence="2" key="1">
    <citation type="submission" date="2020-02" db="EMBL/GenBank/DDBJ databases">
        <authorList>
            <person name="Meier V. D."/>
        </authorList>
    </citation>
    <scope>NUCLEOTIDE SEQUENCE</scope>
    <source>
        <strain evidence="2">AVDCRST_MAG67</strain>
    </source>
</reference>
<gene>
    <name evidence="2" type="ORF">AVDCRST_MAG67-145</name>
</gene>
<protein>
    <submittedName>
        <fullName evidence="2">Uncharacterized protein</fullName>
    </submittedName>
</protein>
<accession>A0A6J4RMI2</accession>
<evidence type="ECO:0000256" key="1">
    <source>
        <dbReference type="SAM" id="MobiDB-lite"/>
    </source>
</evidence>
<proteinExistence type="predicted"/>
<feature type="compositionally biased region" description="Basic residues" evidence="1">
    <location>
        <begin position="71"/>
        <end position="96"/>
    </location>
</feature>
<feature type="non-terminal residue" evidence="2">
    <location>
        <position position="96"/>
    </location>
</feature>
<feature type="region of interest" description="Disordered" evidence="1">
    <location>
        <begin position="1"/>
        <end position="96"/>
    </location>
</feature>
<dbReference type="EMBL" id="CADCVQ010000001">
    <property type="protein sequence ID" value="CAA9470255.1"/>
    <property type="molecule type" value="Genomic_DNA"/>
</dbReference>
<feature type="non-terminal residue" evidence="2">
    <location>
        <position position="1"/>
    </location>
</feature>
<feature type="compositionally biased region" description="Basic residues" evidence="1">
    <location>
        <begin position="21"/>
        <end position="35"/>
    </location>
</feature>
<organism evidence="2">
    <name type="scientific">uncultured Solirubrobacteraceae bacterium</name>
    <dbReference type="NCBI Taxonomy" id="1162706"/>
    <lineage>
        <taxon>Bacteria</taxon>
        <taxon>Bacillati</taxon>
        <taxon>Actinomycetota</taxon>
        <taxon>Thermoleophilia</taxon>
        <taxon>Solirubrobacterales</taxon>
        <taxon>Solirubrobacteraceae</taxon>
        <taxon>environmental samples</taxon>
    </lineage>
</organism>
<dbReference type="AlphaFoldDB" id="A0A6J4RMI2"/>
<sequence length="96" mass="10778">GQRLRGLSEPRGSCRPAGRGGRARAGLRHGSQRRKSPTDPPAGRAIWSARVRRRESVAVHGPPPGRDRRCAPRLRHRGGARDRRVARRARRRDARL</sequence>